<dbReference type="Proteomes" id="UP001161497">
    <property type="component" value="Chromosome"/>
</dbReference>
<evidence type="ECO:0000313" key="2">
    <source>
        <dbReference type="EMBL" id="CAI9085893.1"/>
    </source>
</evidence>
<proteinExistence type="predicted"/>
<accession>A0ABN8XF46</accession>
<keyword evidence="2" id="KW-0449">Lipoprotein</keyword>
<sequence>MGIKSLLFCILLFFSTATFSLAGPFTKEEKLILKTEPSFSAIMAHPEAYIGTRLFIGGVIAQVQNLPDRSLIEVIHKPLSKSFKVPLTTDLSYGRFLVSTRKFLDPTIYTRGKSVTVIGRLSRVQPGIIGKRFYKYPVISASHIHLWADTY</sequence>
<keyword evidence="1" id="KW-0732">Signal</keyword>
<protein>
    <submittedName>
        <fullName evidence="2">Starvation-inducible outer membrane lipoprotein (Modular protein)</fullName>
    </submittedName>
</protein>
<gene>
    <name evidence="2" type="ORF">MFUM_1553</name>
</gene>
<dbReference type="PIRSF" id="PIRSF004982">
    <property type="entry name" value="SlP"/>
    <property type="match status" value="1"/>
</dbReference>
<organism evidence="2 3">
    <name type="scientific">Candidatus Methylacidiphilum fumarolicum</name>
    <dbReference type="NCBI Taxonomy" id="591154"/>
    <lineage>
        <taxon>Bacteria</taxon>
        <taxon>Pseudomonadati</taxon>
        <taxon>Verrucomicrobiota</taxon>
        <taxon>Methylacidiphilae</taxon>
        <taxon>Methylacidiphilales</taxon>
        <taxon>Methylacidiphilaceae</taxon>
        <taxon>Methylacidiphilum (ex Ratnadevi et al. 2023)</taxon>
    </lineage>
</organism>
<dbReference type="InterPro" id="IPR004658">
    <property type="entry name" value="OMP_Slp"/>
</dbReference>
<evidence type="ECO:0000256" key="1">
    <source>
        <dbReference type="SAM" id="SignalP"/>
    </source>
</evidence>
<keyword evidence="3" id="KW-1185">Reference proteome</keyword>
<feature type="signal peptide" evidence="1">
    <location>
        <begin position="1"/>
        <end position="22"/>
    </location>
</feature>
<feature type="chain" id="PRO_5047241783" evidence="1">
    <location>
        <begin position="23"/>
        <end position="151"/>
    </location>
</feature>
<dbReference type="RefSeq" id="WP_009059773.1">
    <property type="nucleotide sequence ID" value="NZ_LXNK01000040.1"/>
</dbReference>
<dbReference type="PANTHER" id="PTHR37530:SF1">
    <property type="entry name" value="OUTER MEMBRANE PROTEIN SLP"/>
    <property type="match status" value="1"/>
</dbReference>
<name>A0ABN8XF46_9BACT</name>
<dbReference type="Pfam" id="PF03843">
    <property type="entry name" value="Slp"/>
    <property type="match status" value="1"/>
</dbReference>
<dbReference type="EMBL" id="OX458932">
    <property type="protein sequence ID" value="CAI9085893.1"/>
    <property type="molecule type" value="Genomic_DNA"/>
</dbReference>
<dbReference type="PANTHER" id="PTHR37530">
    <property type="entry name" value="OUTER MEMBRANE PROTEIN SLP"/>
    <property type="match status" value="1"/>
</dbReference>
<reference evidence="2" key="1">
    <citation type="submission" date="2023-03" db="EMBL/GenBank/DDBJ databases">
        <authorList>
            <person name="Cremers G."/>
            <person name="Picone N."/>
        </authorList>
    </citation>
    <scope>NUCLEOTIDE SEQUENCE</scope>
    <source>
        <strain evidence="2">Sample_alias</strain>
    </source>
</reference>
<evidence type="ECO:0000313" key="3">
    <source>
        <dbReference type="Proteomes" id="UP001161497"/>
    </source>
</evidence>